<name>A0A3B1IXN1_ASTMX</name>
<dbReference type="PROSITE" id="PS50835">
    <property type="entry name" value="IG_LIKE"/>
    <property type="match status" value="1"/>
</dbReference>
<comment type="subcellular location">
    <subcellularLocation>
        <location evidence="1">Membrane</location>
    </subcellularLocation>
</comment>
<protein>
    <recommendedName>
        <fullName evidence="7">Ig-like domain-containing protein</fullName>
    </recommendedName>
</protein>
<dbReference type="GO" id="GO:0001817">
    <property type="term" value="P:regulation of cytokine production"/>
    <property type="evidence" value="ECO:0007669"/>
    <property type="project" value="TreeGrafter"/>
</dbReference>
<dbReference type="Ensembl" id="ENSAMXT00000045611.1">
    <property type="protein sequence ID" value="ENSAMXP00000034436.1"/>
    <property type="gene ID" value="ENSAMXG00000042041.1"/>
</dbReference>
<organism evidence="8 9">
    <name type="scientific">Astyanax mexicanus</name>
    <name type="common">Blind cave fish</name>
    <name type="synonym">Astyanax fasciatus mexicanus</name>
    <dbReference type="NCBI Taxonomy" id="7994"/>
    <lineage>
        <taxon>Eukaryota</taxon>
        <taxon>Metazoa</taxon>
        <taxon>Chordata</taxon>
        <taxon>Craniata</taxon>
        <taxon>Vertebrata</taxon>
        <taxon>Euteleostomi</taxon>
        <taxon>Actinopterygii</taxon>
        <taxon>Neopterygii</taxon>
        <taxon>Teleostei</taxon>
        <taxon>Ostariophysi</taxon>
        <taxon>Characiformes</taxon>
        <taxon>Characoidei</taxon>
        <taxon>Acestrorhamphidae</taxon>
        <taxon>Acestrorhamphinae</taxon>
        <taxon>Astyanax</taxon>
    </lineage>
</organism>
<dbReference type="InterPro" id="IPR013783">
    <property type="entry name" value="Ig-like_fold"/>
</dbReference>
<feature type="domain" description="Ig-like" evidence="7">
    <location>
        <begin position="5"/>
        <end position="105"/>
    </location>
</feature>
<dbReference type="InterPro" id="IPR007110">
    <property type="entry name" value="Ig-like_dom"/>
</dbReference>
<dbReference type="PANTHER" id="PTHR24100:SF151">
    <property type="entry name" value="ICOS LIGAND"/>
    <property type="match status" value="1"/>
</dbReference>
<dbReference type="GO" id="GO:0009897">
    <property type="term" value="C:external side of plasma membrane"/>
    <property type="evidence" value="ECO:0007669"/>
    <property type="project" value="TreeGrafter"/>
</dbReference>
<evidence type="ECO:0000313" key="9">
    <source>
        <dbReference type="Proteomes" id="UP000018467"/>
    </source>
</evidence>
<dbReference type="InterPro" id="IPR050504">
    <property type="entry name" value="IgSF_BTN/MOG"/>
</dbReference>
<dbReference type="GO" id="GO:0005102">
    <property type="term" value="F:signaling receptor binding"/>
    <property type="evidence" value="ECO:0007669"/>
    <property type="project" value="TreeGrafter"/>
</dbReference>
<evidence type="ECO:0000256" key="1">
    <source>
        <dbReference type="ARBA" id="ARBA00004370"/>
    </source>
</evidence>
<proteinExistence type="predicted"/>
<accession>A0A3B1IXN1</accession>
<evidence type="ECO:0000256" key="2">
    <source>
        <dbReference type="ARBA" id="ARBA00022729"/>
    </source>
</evidence>
<dbReference type="SUPFAM" id="SSF48726">
    <property type="entry name" value="Immunoglobulin"/>
    <property type="match status" value="1"/>
</dbReference>
<evidence type="ECO:0000256" key="4">
    <source>
        <dbReference type="ARBA" id="ARBA00023157"/>
    </source>
</evidence>
<dbReference type="FunFam" id="2.60.40.10:FF:000142">
    <property type="entry name" value="V-set domain-containing T-cell activation inhibitor 1"/>
    <property type="match status" value="1"/>
</dbReference>
<dbReference type="Proteomes" id="UP000018467">
    <property type="component" value="Unassembled WGS sequence"/>
</dbReference>
<keyword evidence="6" id="KW-0393">Immunoglobulin domain</keyword>
<evidence type="ECO:0000256" key="3">
    <source>
        <dbReference type="ARBA" id="ARBA00023136"/>
    </source>
</evidence>
<evidence type="ECO:0000313" key="8">
    <source>
        <dbReference type="Ensembl" id="ENSAMXP00000034436.1"/>
    </source>
</evidence>
<keyword evidence="3" id="KW-0472">Membrane</keyword>
<dbReference type="Pfam" id="PF07686">
    <property type="entry name" value="V-set"/>
    <property type="match status" value="1"/>
</dbReference>
<dbReference type="GO" id="GO:1903037">
    <property type="term" value="P:regulation of leukocyte cell-cell adhesion"/>
    <property type="evidence" value="ECO:0007669"/>
    <property type="project" value="UniProtKB-ARBA"/>
</dbReference>
<evidence type="ECO:0000256" key="5">
    <source>
        <dbReference type="ARBA" id="ARBA00023180"/>
    </source>
</evidence>
<reference evidence="8" key="4">
    <citation type="submission" date="2025-09" db="UniProtKB">
        <authorList>
            <consortium name="Ensembl"/>
        </authorList>
    </citation>
    <scope>IDENTIFICATION</scope>
</reference>
<keyword evidence="2" id="KW-0732">Signal</keyword>
<keyword evidence="4" id="KW-1015">Disulfide bond</keyword>
<dbReference type="Bgee" id="ENSAMXG00000042041">
    <property type="expression patterns" value="Expressed in muscle tissue and 8 other cell types or tissues"/>
</dbReference>
<dbReference type="GeneTree" id="ENSGT01050000244843"/>
<keyword evidence="9" id="KW-1185">Reference proteome</keyword>
<dbReference type="InterPro" id="IPR013106">
    <property type="entry name" value="Ig_V-set"/>
</dbReference>
<reference evidence="8" key="3">
    <citation type="submission" date="2025-08" db="UniProtKB">
        <authorList>
            <consortium name="Ensembl"/>
        </authorList>
    </citation>
    <scope>IDENTIFICATION</scope>
</reference>
<dbReference type="GO" id="GO:0050863">
    <property type="term" value="P:regulation of T cell activation"/>
    <property type="evidence" value="ECO:0007669"/>
    <property type="project" value="UniProtKB-ARBA"/>
</dbReference>
<reference evidence="9" key="2">
    <citation type="journal article" date="2014" name="Nat. Commun.">
        <title>The cavefish genome reveals candidate genes for eye loss.</title>
        <authorList>
            <person name="McGaugh S.E."/>
            <person name="Gross J.B."/>
            <person name="Aken B."/>
            <person name="Blin M."/>
            <person name="Borowsky R."/>
            <person name="Chalopin D."/>
            <person name="Hinaux H."/>
            <person name="Jeffery W.R."/>
            <person name="Keene A."/>
            <person name="Ma L."/>
            <person name="Minx P."/>
            <person name="Murphy D."/>
            <person name="O'Quin K.E."/>
            <person name="Retaux S."/>
            <person name="Rohner N."/>
            <person name="Searle S.M."/>
            <person name="Stahl B.A."/>
            <person name="Tabin C."/>
            <person name="Volff J.N."/>
            <person name="Yoshizawa M."/>
            <person name="Warren W.C."/>
        </authorList>
    </citation>
    <scope>NUCLEOTIDE SEQUENCE [LARGE SCALE GENOMIC DNA]</scope>
    <source>
        <strain evidence="9">female</strain>
    </source>
</reference>
<sequence>QLSFPGILRLKLVGAAAPLVAEAGEDLVLPCSLQPSISAEGMMVEWSRLHETDTLVHLYEDYKDRNGDQMESYRGRTALFKEELKKGNASLILSPSDEGAYQCHVASITCHNKAIVYVEVKGTCPTLYIVHVFMRRLTNLCHFLLSCCRIWSCWTGCCGTFFPKAGGRTVRVRDEWGHSQCWLLCGCCGWCKCP</sequence>
<dbReference type="PANTHER" id="PTHR24100">
    <property type="entry name" value="BUTYROPHILIN"/>
    <property type="match status" value="1"/>
</dbReference>
<evidence type="ECO:0000259" key="7">
    <source>
        <dbReference type="PROSITE" id="PS50835"/>
    </source>
</evidence>
<dbReference type="GO" id="GO:0050852">
    <property type="term" value="P:T cell receptor signaling pathway"/>
    <property type="evidence" value="ECO:0007669"/>
    <property type="project" value="TreeGrafter"/>
</dbReference>
<reference evidence="9" key="1">
    <citation type="submission" date="2013-03" db="EMBL/GenBank/DDBJ databases">
        <authorList>
            <person name="Jeffery W."/>
            <person name="Warren W."/>
            <person name="Wilson R.K."/>
        </authorList>
    </citation>
    <scope>NUCLEOTIDE SEQUENCE</scope>
    <source>
        <strain evidence="9">female</strain>
    </source>
</reference>
<dbReference type="Gene3D" id="2.60.40.10">
    <property type="entry name" value="Immunoglobulins"/>
    <property type="match status" value="1"/>
</dbReference>
<evidence type="ECO:0000256" key="6">
    <source>
        <dbReference type="ARBA" id="ARBA00023319"/>
    </source>
</evidence>
<keyword evidence="5" id="KW-0325">Glycoprotein</keyword>
<dbReference type="InterPro" id="IPR036179">
    <property type="entry name" value="Ig-like_dom_sf"/>
</dbReference>
<dbReference type="AlphaFoldDB" id="A0A3B1IXN1"/>